<evidence type="ECO:0000313" key="3">
    <source>
        <dbReference type="EMBL" id="QBG35859.1"/>
    </source>
</evidence>
<keyword evidence="1" id="KW-0812">Transmembrane</keyword>
<gene>
    <name evidence="3" type="ORF">EMK97_09095</name>
</gene>
<accession>A0A4P6P6P6</accession>
<dbReference type="RefSeq" id="WP_130601444.1">
    <property type="nucleotide sequence ID" value="NZ_CP034759.1"/>
</dbReference>
<dbReference type="AlphaFoldDB" id="A0A4P6P6P6"/>
<sequence>MELAHKEIIIEEISRGQKLLHRHKLSKDKVSIGRGYHNDIILSDPHICPAHLTIELNNGFWQVKDNNSVNGSFLENPKEKKKPADKHIIEDGDIISLGKSHLRILFTDHQVAPTVSFSPFESFINLMRHPLALVLSIALFTFVAGTIFYLDKPTEVNFSQLLVPAVGMSLLFALWPGGVALISHLSKHDARVMTQLGISFAFFNLMWFSDLLENIVAFNSASGAMLTHIIAVLPIGLAFCLLWLNCYIGFHMTAKRRMIIAASITTVLFGGSYLVQYSNKPEFSARPNYDSTIMTPSFLLTSSSSVDEFIEDSSKLFEKANKAAKEN</sequence>
<keyword evidence="1" id="KW-1133">Transmembrane helix</keyword>
<dbReference type="SUPFAM" id="SSF49879">
    <property type="entry name" value="SMAD/FHA domain"/>
    <property type="match status" value="1"/>
</dbReference>
<evidence type="ECO:0000259" key="2">
    <source>
        <dbReference type="PROSITE" id="PS50006"/>
    </source>
</evidence>
<evidence type="ECO:0000256" key="1">
    <source>
        <dbReference type="SAM" id="Phobius"/>
    </source>
</evidence>
<dbReference type="EMBL" id="CP034759">
    <property type="protein sequence ID" value="QBG35859.1"/>
    <property type="molecule type" value="Genomic_DNA"/>
</dbReference>
<dbReference type="CDD" id="cd00060">
    <property type="entry name" value="FHA"/>
    <property type="match status" value="1"/>
</dbReference>
<feature type="domain" description="FHA" evidence="2">
    <location>
        <begin position="30"/>
        <end position="79"/>
    </location>
</feature>
<dbReference type="PROSITE" id="PS50006">
    <property type="entry name" value="FHA_DOMAIN"/>
    <property type="match status" value="1"/>
</dbReference>
<dbReference type="Pfam" id="PF00498">
    <property type="entry name" value="FHA"/>
    <property type="match status" value="1"/>
</dbReference>
<proteinExistence type="predicted"/>
<evidence type="ECO:0000313" key="4">
    <source>
        <dbReference type="Proteomes" id="UP000290244"/>
    </source>
</evidence>
<name>A0A4P6P6P6_9GAMM</name>
<protein>
    <submittedName>
        <fullName evidence="3">FHA domain-containing protein</fullName>
    </submittedName>
</protein>
<keyword evidence="4" id="KW-1185">Reference proteome</keyword>
<reference evidence="3 4" key="1">
    <citation type="submission" date="2018-12" db="EMBL/GenBank/DDBJ databases">
        <title>Complete genome of Litorilituus sediminis.</title>
        <authorList>
            <person name="Liu A."/>
            <person name="Rong J."/>
        </authorList>
    </citation>
    <scope>NUCLEOTIDE SEQUENCE [LARGE SCALE GENOMIC DNA]</scope>
    <source>
        <strain evidence="3 4">JCM 17549</strain>
    </source>
</reference>
<dbReference type="InterPro" id="IPR000253">
    <property type="entry name" value="FHA_dom"/>
</dbReference>
<dbReference type="SMART" id="SM00240">
    <property type="entry name" value="FHA"/>
    <property type="match status" value="1"/>
</dbReference>
<dbReference type="InterPro" id="IPR008984">
    <property type="entry name" value="SMAD_FHA_dom_sf"/>
</dbReference>
<keyword evidence="1" id="KW-0472">Membrane</keyword>
<feature type="transmembrane region" description="Helical" evidence="1">
    <location>
        <begin position="192"/>
        <end position="209"/>
    </location>
</feature>
<dbReference type="OrthoDB" id="5762105at2"/>
<organism evidence="3 4">
    <name type="scientific">Litorilituus sediminis</name>
    <dbReference type="NCBI Taxonomy" id="718192"/>
    <lineage>
        <taxon>Bacteria</taxon>
        <taxon>Pseudomonadati</taxon>
        <taxon>Pseudomonadota</taxon>
        <taxon>Gammaproteobacteria</taxon>
        <taxon>Alteromonadales</taxon>
        <taxon>Colwelliaceae</taxon>
        <taxon>Litorilituus</taxon>
    </lineage>
</organism>
<feature type="transmembrane region" description="Helical" evidence="1">
    <location>
        <begin position="162"/>
        <end position="185"/>
    </location>
</feature>
<dbReference type="KEGG" id="lsd:EMK97_09095"/>
<dbReference type="Gene3D" id="2.60.200.20">
    <property type="match status" value="1"/>
</dbReference>
<dbReference type="Proteomes" id="UP000290244">
    <property type="component" value="Chromosome"/>
</dbReference>
<feature type="transmembrane region" description="Helical" evidence="1">
    <location>
        <begin position="221"/>
        <end position="246"/>
    </location>
</feature>
<feature type="transmembrane region" description="Helical" evidence="1">
    <location>
        <begin position="131"/>
        <end position="150"/>
    </location>
</feature>